<evidence type="ECO:0000256" key="1">
    <source>
        <dbReference type="SAM" id="MobiDB-lite"/>
    </source>
</evidence>
<dbReference type="EMBL" id="JBFCZG010000004">
    <property type="protein sequence ID" value="KAL3423683.1"/>
    <property type="molecule type" value="Genomic_DNA"/>
</dbReference>
<dbReference type="SUPFAM" id="SSF51316">
    <property type="entry name" value="Mss4-like"/>
    <property type="match status" value="2"/>
</dbReference>
<proteinExistence type="predicted"/>
<evidence type="ECO:0000313" key="2">
    <source>
        <dbReference type="EMBL" id="KAL3423683.1"/>
    </source>
</evidence>
<dbReference type="Gene3D" id="3.90.1590.10">
    <property type="entry name" value="glutathione-dependent formaldehyde- activating enzyme (gfa)"/>
    <property type="match status" value="1"/>
</dbReference>
<feature type="region of interest" description="Disordered" evidence="1">
    <location>
        <begin position="101"/>
        <end position="121"/>
    </location>
</feature>
<dbReference type="PANTHER" id="PTHR33337:SF40">
    <property type="entry name" value="CENP-V_GFA DOMAIN-CONTAINING PROTEIN-RELATED"/>
    <property type="match status" value="1"/>
</dbReference>
<dbReference type="Proteomes" id="UP001629113">
    <property type="component" value="Unassembled WGS sequence"/>
</dbReference>
<dbReference type="PANTHER" id="PTHR33337">
    <property type="entry name" value="GFA DOMAIN-CONTAINING PROTEIN"/>
    <property type="match status" value="1"/>
</dbReference>
<name>A0ABR4PKC7_9HELO</name>
<organism evidence="2 3">
    <name type="scientific">Phlyctema vagabunda</name>
    <dbReference type="NCBI Taxonomy" id="108571"/>
    <lineage>
        <taxon>Eukaryota</taxon>
        <taxon>Fungi</taxon>
        <taxon>Dikarya</taxon>
        <taxon>Ascomycota</taxon>
        <taxon>Pezizomycotina</taxon>
        <taxon>Leotiomycetes</taxon>
        <taxon>Helotiales</taxon>
        <taxon>Dermateaceae</taxon>
        <taxon>Phlyctema</taxon>
    </lineage>
</organism>
<comment type="caution">
    <text evidence="2">The sequence shown here is derived from an EMBL/GenBank/DDBJ whole genome shotgun (WGS) entry which is preliminary data.</text>
</comment>
<sequence length="228" mass="25450">MTTTTNTTGMLPETPQTLTGGCFCRAIRYTVSIPALEERPECPSHLARNPFGPQSASTDRLPLVSFDHCHSCRHMNGSLFMNWLITPQSWISFTLLTRPKEKDDADATQEEQEEPEETHIQPAVLEVLRPGPGSQPLDARTHLRYFASSPDARRSFCGRCGTAVAFYYSGSDNGLADQYAWGPYCDLNLGTLDDEVLERDGLRPSRNVHYAEAVSWVRQILDVAEKSV</sequence>
<accession>A0ABR4PKC7</accession>
<protein>
    <submittedName>
        <fullName evidence="2">Mss4-like protein</fullName>
    </submittedName>
</protein>
<keyword evidence="3" id="KW-1185">Reference proteome</keyword>
<evidence type="ECO:0000313" key="3">
    <source>
        <dbReference type="Proteomes" id="UP001629113"/>
    </source>
</evidence>
<dbReference type="InterPro" id="IPR011057">
    <property type="entry name" value="Mss4-like_sf"/>
</dbReference>
<feature type="compositionally biased region" description="Acidic residues" evidence="1">
    <location>
        <begin position="106"/>
        <end position="116"/>
    </location>
</feature>
<reference evidence="2 3" key="1">
    <citation type="submission" date="2024-06" db="EMBL/GenBank/DDBJ databases">
        <title>Complete genome of Phlyctema vagabunda strain 19-DSS-EL-015.</title>
        <authorList>
            <person name="Fiorenzani C."/>
        </authorList>
    </citation>
    <scope>NUCLEOTIDE SEQUENCE [LARGE SCALE GENOMIC DNA]</scope>
    <source>
        <strain evidence="2 3">19-DSS-EL-015</strain>
    </source>
</reference>
<gene>
    <name evidence="2" type="ORF">PVAG01_05430</name>
</gene>